<evidence type="ECO:0000256" key="3">
    <source>
        <dbReference type="ARBA" id="ARBA00022679"/>
    </source>
</evidence>
<dbReference type="Gene3D" id="3.40.640.10">
    <property type="entry name" value="Type I PLP-dependent aspartate aminotransferase-like (Major domain)"/>
    <property type="match status" value="1"/>
</dbReference>
<evidence type="ECO:0000256" key="1">
    <source>
        <dbReference type="ARBA" id="ARBA00001933"/>
    </source>
</evidence>
<keyword evidence="3" id="KW-0808">Transferase</keyword>
<dbReference type="EMBL" id="BAAAQT010000005">
    <property type="protein sequence ID" value="GAA2172322.1"/>
    <property type="molecule type" value="Genomic_DNA"/>
</dbReference>
<dbReference type="PANTHER" id="PTHR43807:SF20">
    <property type="entry name" value="FI04487P"/>
    <property type="match status" value="1"/>
</dbReference>
<comment type="cofactor">
    <cofactor evidence="1">
        <name>pyridoxal 5'-phosphate</name>
        <dbReference type="ChEBI" id="CHEBI:597326"/>
    </cofactor>
</comment>
<keyword evidence="2 6" id="KW-0032">Aminotransferase</keyword>
<dbReference type="InterPro" id="IPR015424">
    <property type="entry name" value="PyrdxlP-dep_Trfase"/>
</dbReference>
<dbReference type="InterPro" id="IPR015421">
    <property type="entry name" value="PyrdxlP-dep_Trfase_major"/>
</dbReference>
<dbReference type="GO" id="GO:0008483">
    <property type="term" value="F:transaminase activity"/>
    <property type="evidence" value="ECO:0007669"/>
    <property type="project" value="UniProtKB-KW"/>
</dbReference>
<dbReference type="SUPFAM" id="SSF53383">
    <property type="entry name" value="PLP-dependent transferases"/>
    <property type="match status" value="1"/>
</dbReference>
<dbReference type="InterPro" id="IPR004839">
    <property type="entry name" value="Aminotransferase_I/II_large"/>
</dbReference>
<dbReference type="PANTHER" id="PTHR43807">
    <property type="entry name" value="FI04487P"/>
    <property type="match status" value="1"/>
</dbReference>
<sequence>MLHVGYRGRMTDAPWRRTAQAAGLLGSTGSIAPTIFAEMTALATRTGAVNLGQGFPDFDGPAIVLETAQRAIRDGLNQYSPGRGHPELVDAIVEHQRHWYGLGTTTAEVLVTAGATEALAATMLAYLEPGDEVVVFEPCYDAYAAIVGLTGARLVPIPLAPPTFEPDLDRIERAFTSRTRMVVVNSPHNPTGIVFDEDVLRHVVRCAERRDALIVTDEVYEHLVYDGRHVPMAQIDGARDRLVSISSGGKTFSTTGWKVGWLVSTPERVAQITSVKQYLTFVNGAPFQPAIAAGLRMDDEAFDTLAASFARKRDLLTRGLRSVGFTVPDAQAGYFVLADGSALGFPDATDLARRLPELAGVVGVPVAPFARPSRHDLRPWMRFAFCKRDEVLRDAVERLGALRGLAQAPPA</sequence>
<evidence type="ECO:0000313" key="6">
    <source>
        <dbReference type="EMBL" id="GAA2172322.1"/>
    </source>
</evidence>
<name>A0ABN3AN20_9MICO</name>
<feature type="domain" description="Aminotransferase class I/classII large" evidence="5">
    <location>
        <begin position="49"/>
        <end position="399"/>
    </location>
</feature>
<dbReference type="Pfam" id="PF00155">
    <property type="entry name" value="Aminotran_1_2"/>
    <property type="match status" value="1"/>
</dbReference>
<comment type="caution">
    <text evidence="6">The sequence shown here is derived from an EMBL/GenBank/DDBJ whole genome shotgun (WGS) entry which is preliminary data.</text>
</comment>
<reference evidence="6 7" key="1">
    <citation type="journal article" date="2019" name="Int. J. Syst. Evol. Microbiol.">
        <title>The Global Catalogue of Microorganisms (GCM) 10K type strain sequencing project: providing services to taxonomists for standard genome sequencing and annotation.</title>
        <authorList>
            <consortium name="The Broad Institute Genomics Platform"/>
            <consortium name="The Broad Institute Genome Sequencing Center for Infectious Disease"/>
            <person name="Wu L."/>
            <person name="Ma J."/>
        </authorList>
    </citation>
    <scope>NUCLEOTIDE SEQUENCE [LARGE SCALE GENOMIC DNA]</scope>
    <source>
        <strain evidence="6 7">JCM 16026</strain>
    </source>
</reference>
<proteinExistence type="predicted"/>
<organism evidence="6 7">
    <name type="scientific">Agrococcus versicolor</name>
    <dbReference type="NCBI Taxonomy" id="501482"/>
    <lineage>
        <taxon>Bacteria</taxon>
        <taxon>Bacillati</taxon>
        <taxon>Actinomycetota</taxon>
        <taxon>Actinomycetes</taxon>
        <taxon>Micrococcales</taxon>
        <taxon>Microbacteriaceae</taxon>
        <taxon>Agrococcus</taxon>
    </lineage>
</organism>
<evidence type="ECO:0000259" key="5">
    <source>
        <dbReference type="Pfam" id="PF00155"/>
    </source>
</evidence>
<accession>A0ABN3AN20</accession>
<evidence type="ECO:0000313" key="7">
    <source>
        <dbReference type="Proteomes" id="UP001501599"/>
    </source>
</evidence>
<evidence type="ECO:0000256" key="4">
    <source>
        <dbReference type="ARBA" id="ARBA00022898"/>
    </source>
</evidence>
<evidence type="ECO:0000256" key="2">
    <source>
        <dbReference type="ARBA" id="ARBA00022576"/>
    </source>
</evidence>
<keyword evidence="4" id="KW-0663">Pyridoxal phosphate</keyword>
<dbReference type="CDD" id="cd00609">
    <property type="entry name" value="AAT_like"/>
    <property type="match status" value="1"/>
</dbReference>
<dbReference type="Gene3D" id="3.90.1150.10">
    <property type="entry name" value="Aspartate Aminotransferase, domain 1"/>
    <property type="match status" value="1"/>
</dbReference>
<gene>
    <name evidence="6" type="ORF">GCM10009846_09800</name>
</gene>
<dbReference type="InterPro" id="IPR051326">
    <property type="entry name" value="Kynurenine-oxoglutarate_AT"/>
</dbReference>
<keyword evidence="7" id="KW-1185">Reference proteome</keyword>
<dbReference type="InterPro" id="IPR015422">
    <property type="entry name" value="PyrdxlP-dep_Trfase_small"/>
</dbReference>
<protein>
    <submittedName>
        <fullName evidence="6">Aminotransferase class I/II-fold pyridoxal phosphate-dependent enzyme</fullName>
    </submittedName>
</protein>
<dbReference type="Proteomes" id="UP001501599">
    <property type="component" value="Unassembled WGS sequence"/>
</dbReference>